<accession>A0A7W6H2Z4</accession>
<gene>
    <name evidence="2" type="ORF">GGR04_000996</name>
</gene>
<dbReference type="Proteomes" id="UP000542776">
    <property type="component" value="Unassembled WGS sequence"/>
</dbReference>
<reference evidence="2 3" key="1">
    <citation type="submission" date="2020-08" db="EMBL/GenBank/DDBJ databases">
        <title>Genomic Encyclopedia of Type Strains, Phase IV (KMG-IV): sequencing the most valuable type-strain genomes for metagenomic binning, comparative biology and taxonomic classification.</title>
        <authorList>
            <person name="Goeker M."/>
        </authorList>
    </citation>
    <scope>NUCLEOTIDE SEQUENCE [LARGE SCALE GENOMIC DNA]</scope>
    <source>
        <strain evidence="2 3">DSM 102238</strain>
    </source>
</reference>
<keyword evidence="1" id="KW-1133">Transmembrane helix</keyword>
<protein>
    <submittedName>
        <fullName evidence="2">Uncharacterized protein</fullName>
    </submittedName>
</protein>
<feature type="transmembrane region" description="Helical" evidence="1">
    <location>
        <begin position="70"/>
        <end position="91"/>
    </location>
</feature>
<dbReference type="RefSeq" id="WP_183198433.1">
    <property type="nucleotide sequence ID" value="NZ_JBHLXI010000040.1"/>
</dbReference>
<feature type="transmembrane region" description="Helical" evidence="1">
    <location>
        <begin position="36"/>
        <end position="58"/>
    </location>
</feature>
<feature type="transmembrane region" description="Helical" evidence="1">
    <location>
        <begin position="97"/>
        <end position="115"/>
    </location>
</feature>
<keyword evidence="1" id="KW-0472">Membrane</keyword>
<sequence>MVWPAVGLWFGLQLDPTMFGKSPSFAFIAAWGDEGTWSAVIGLCAVLRLAALTINGTFEGFAFSPHIRAFASLVGVGIWSQVSLGFLMAFLTAGGAFSGFIGWSTMVVLELWNVFRSWSDVGKNAAER</sequence>
<organism evidence="2 3">
    <name type="scientific">Aureimonas pseudogalii</name>
    <dbReference type="NCBI Taxonomy" id="1744844"/>
    <lineage>
        <taxon>Bacteria</taxon>
        <taxon>Pseudomonadati</taxon>
        <taxon>Pseudomonadota</taxon>
        <taxon>Alphaproteobacteria</taxon>
        <taxon>Hyphomicrobiales</taxon>
        <taxon>Aurantimonadaceae</taxon>
        <taxon>Aureimonas</taxon>
    </lineage>
</organism>
<evidence type="ECO:0000256" key="1">
    <source>
        <dbReference type="SAM" id="Phobius"/>
    </source>
</evidence>
<proteinExistence type="predicted"/>
<keyword evidence="1" id="KW-0812">Transmembrane</keyword>
<name>A0A7W6H2Z4_9HYPH</name>
<dbReference type="EMBL" id="JACIEK010000001">
    <property type="protein sequence ID" value="MBB3997175.1"/>
    <property type="molecule type" value="Genomic_DNA"/>
</dbReference>
<evidence type="ECO:0000313" key="2">
    <source>
        <dbReference type="EMBL" id="MBB3997175.1"/>
    </source>
</evidence>
<comment type="caution">
    <text evidence="2">The sequence shown here is derived from an EMBL/GenBank/DDBJ whole genome shotgun (WGS) entry which is preliminary data.</text>
</comment>
<evidence type="ECO:0000313" key="3">
    <source>
        <dbReference type="Proteomes" id="UP000542776"/>
    </source>
</evidence>
<dbReference type="AlphaFoldDB" id="A0A7W6H2Z4"/>
<keyword evidence="3" id="KW-1185">Reference proteome</keyword>